<evidence type="ECO:0000313" key="2">
    <source>
        <dbReference type="EMBL" id="RIE05378.1"/>
    </source>
</evidence>
<dbReference type="Proteomes" id="UP000266340">
    <property type="component" value="Unassembled WGS sequence"/>
</dbReference>
<proteinExistence type="predicted"/>
<sequence length="324" mass="36724">MNTEKNDLSRKKNDATQAIVKIKENYVLWEKSVVDQLNMSSTHPMTTGGYREEVWQSIFDRIVPRKFSVARSVFIIDSNGRVSNEVDLAIFDEQYTPYIFRNGLIKYIPIEAVAAAVQCKSTETSGADSWAQSITALHTSFTGISRMATGIACGDIPYKDETGNWIQYPPVDADAKRKRLALTQTATRPILILCHMAADKVRDHVKQEFDIMMAPSGERLKIEIVSRSKEESSLTDSIAYWLTELNHKVNSVNPIQIPHAEYDPKLEKMSLNQLKVREREGGNEISLLTLTFQLNQLLMLVNNPLLFPHQAYADLFNHIPIPIK</sequence>
<reference evidence="2 3" key="1">
    <citation type="submission" date="2018-09" db="EMBL/GenBank/DDBJ databases">
        <title>Cohnella cavernae sp. nov., isolated from a karst cave.</title>
        <authorList>
            <person name="Zhu H."/>
        </authorList>
    </citation>
    <scope>NUCLEOTIDE SEQUENCE [LARGE SCALE GENOMIC DNA]</scope>
    <source>
        <strain evidence="2 3">K2E09-144</strain>
    </source>
</reference>
<dbReference type="RefSeq" id="WP_119147378.1">
    <property type="nucleotide sequence ID" value="NZ_JBHSOV010000044.1"/>
</dbReference>
<dbReference type="InterPro" id="IPR046537">
    <property type="entry name" value="DUF6602"/>
</dbReference>
<dbReference type="AlphaFoldDB" id="A0A398CXW3"/>
<evidence type="ECO:0000259" key="1">
    <source>
        <dbReference type="Pfam" id="PF20247"/>
    </source>
</evidence>
<protein>
    <recommendedName>
        <fullName evidence="1">DUF6602 domain-containing protein</fullName>
    </recommendedName>
</protein>
<dbReference type="OrthoDB" id="337432at2"/>
<dbReference type="CDD" id="cd21173">
    <property type="entry name" value="NucC-like"/>
    <property type="match status" value="1"/>
</dbReference>
<feature type="domain" description="DUF6602" evidence="1">
    <location>
        <begin position="38"/>
        <end position="124"/>
    </location>
</feature>
<evidence type="ECO:0000313" key="3">
    <source>
        <dbReference type="Proteomes" id="UP000266340"/>
    </source>
</evidence>
<comment type="caution">
    <text evidence="2">The sequence shown here is derived from an EMBL/GenBank/DDBJ whole genome shotgun (WGS) entry which is preliminary data.</text>
</comment>
<organism evidence="2 3">
    <name type="scientific">Cohnella faecalis</name>
    <dbReference type="NCBI Taxonomy" id="2315694"/>
    <lineage>
        <taxon>Bacteria</taxon>
        <taxon>Bacillati</taxon>
        <taxon>Bacillota</taxon>
        <taxon>Bacilli</taxon>
        <taxon>Bacillales</taxon>
        <taxon>Paenibacillaceae</taxon>
        <taxon>Cohnella</taxon>
    </lineage>
</organism>
<dbReference type="Pfam" id="PF20247">
    <property type="entry name" value="DUF6602"/>
    <property type="match status" value="1"/>
</dbReference>
<keyword evidence="3" id="KW-1185">Reference proteome</keyword>
<gene>
    <name evidence="2" type="ORF">D3H35_00910</name>
</gene>
<dbReference type="EMBL" id="QXJM01000007">
    <property type="protein sequence ID" value="RIE05378.1"/>
    <property type="molecule type" value="Genomic_DNA"/>
</dbReference>
<name>A0A398CXW3_9BACL</name>
<accession>A0A398CXW3</accession>